<keyword evidence="2" id="KW-0812">Transmembrane</keyword>
<reference evidence="3" key="1">
    <citation type="submission" date="2016-12" db="EMBL/GenBank/DDBJ databases">
        <title>Arsenic respiratory pathways in the anoxic pelagic waters of the Pacific Ocean.</title>
        <authorList>
            <person name="Saunders J.K."/>
            <person name="Fuchsman C.A."/>
            <person name="McKay C."/>
            <person name="Rocap G."/>
        </authorList>
    </citation>
    <scope>NUCLEOTIDE SEQUENCE</scope>
</reference>
<sequence length="125" mass="13963">MADSTAETCEVTRVAFDDRRMRFLYMVIFAILAWAALWLIIFLATAQFLLSWITGSINGNLRNFSGKLGIYFRDMLAFLGYVTNIVPFPFSPIGAGVGETEAAAPKHKPTRRRKRVVANAADKTD</sequence>
<accession>A0A2P0QJA0</accession>
<evidence type="ECO:0008006" key="4">
    <source>
        <dbReference type="Google" id="ProtNLM"/>
    </source>
</evidence>
<dbReference type="InterPro" id="IPR025498">
    <property type="entry name" value="DUF4389"/>
</dbReference>
<dbReference type="EMBL" id="KY400105">
    <property type="protein sequence ID" value="ART90531.1"/>
    <property type="molecule type" value="Genomic_DNA"/>
</dbReference>
<evidence type="ECO:0000313" key="3">
    <source>
        <dbReference type="EMBL" id="ART90531.1"/>
    </source>
</evidence>
<keyword evidence="2" id="KW-1133">Transmembrane helix</keyword>
<evidence type="ECO:0000256" key="2">
    <source>
        <dbReference type="SAM" id="Phobius"/>
    </source>
</evidence>
<feature type="compositionally biased region" description="Basic residues" evidence="1">
    <location>
        <begin position="105"/>
        <end position="116"/>
    </location>
</feature>
<keyword evidence="2" id="KW-0472">Membrane</keyword>
<protein>
    <recommendedName>
        <fullName evidence="4">DUF4389 domain-containing protein</fullName>
    </recommendedName>
</protein>
<name>A0A2P0QJA0_9PROT</name>
<feature type="transmembrane region" description="Helical" evidence="2">
    <location>
        <begin position="70"/>
        <end position="90"/>
    </location>
</feature>
<dbReference type="Pfam" id="PF14333">
    <property type="entry name" value="DUF4389"/>
    <property type="match status" value="1"/>
</dbReference>
<feature type="transmembrane region" description="Helical" evidence="2">
    <location>
        <begin position="23"/>
        <end position="50"/>
    </location>
</feature>
<evidence type="ECO:0000256" key="1">
    <source>
        <dbReference type="SAM" id="MobiDB-lite"/>
    </source>
</evidence>
<dbReference type="AlphaFoldDB" id="A0A2P0QJA0"/>
<proteinExistence type="predicted"/>
<feature type="region of interest" description="Disordered" evidence="1">
    <location>
        <begin position="101"/>
        <end position="125"/>
    </location>
</feature>
<organism evidence="3">
    <name type="scientific">uncultured Pseudomonadota bacterium</name>
    <dbReference type="NCBI Taxonomy" id="153809"/>
    <lineage>
        <taxon>Bacteria</taxon>
        <taxon>Pseudomonadati</taxon>
        <taxon>Pseudomonadota</taxon>
        <taxon>environmental samples</taxon>
    </lineage>
</organism>